<reference evidence="2" key="1">
    <citation type="submission" date="2020-05" db="EMBL/GenBank/DDBJ databases">
        <title>Phylogenomic resolution of chytrid fungi.</title>
        <authorList>
            <person name="Stajich J.E."/>
            <person name="Amses K."/>
            <person name="Simmons R."/>
            <person name="Seto K."/>
            <person name="Myers J."/>
            <person name="Bonds A."/>
            <person name="Quandt C.A."/>
            <person name="Barry K."/>
            <person name="Liu P."/>
            <person name="Grigoriev I."/>
            <person name="Longcore J.E."/>
            <person name="James T.Y."/>
        </authorList>
    </citation>
    <scope>NUCLEOTIDE SEQUENCE</scope>
    <source>
        <strain evidence="2">PLAUS21</strain>
    </source>
</reference>
<evidence type="ECO:0000313" key="2">
    <source>
        <dbReference type="EMBL" id="KAJ3251877.1"/>
    </source>
</evidence>
<gene>
    <name evidence="2" type="ORF">HK103_002020</name>
</gene>
<accession>A0AAD5UDN2</accession>
<dbReference type="Proteomes" id="UP001210925">
    <property type="component" value="Unassembled WGS sequence"/>
</dbReference>
<protein>
    <recommendedName>
        <fullName evidence="1">PH domain-containing protein</fullName>
    </recommendedName>
</protein>
<dbReference type="PROSITE" id="PS50003">
    <property type="entry name" value="PH_DOMAIN"/>
    <property type="match status" value="1"/>
</dbReference>
<name>A0AAD5UDN2_9FUNG</name>
<organism evidence="2 3">
    <name type="scientific">Boothiomyces macroporosus</name>
    <dbReference type="NCBI Taxonomy" id="261099"/>
    <lineage>
        <taxon>Eukaryota</taxon>
        <taxon>Fungi</taxon>
        <taxon>Fungi incertae sedis</taxon>
        <taxon>Chytridiomycota</taxon>
        <taxon>Chytridiomycota incertae sedis</taxon>
        <taxon>Chytridiomycetes</taxon>
        <taxon>Rhizophydiales</taxon>
        <taxon>Terramycetaceae</taxon>
        <taxon>Boothiomyces</taxon>
    </lineage>
</organism>
<dbReference type="CDD" id="cd00821">
    <property type="entry name" value="PH"/>
    <property type="match status" value="1"/>
</dbReference>
<dbReference type="Gene3D" id="2.30.29.30">
    <property type="entry name" value="Pleckstrin-homology domain (PH domain)/Phosphotyrosine-binding domain (PTB)"/>
    <property type="match status" value="1"/>
</dbReference>
<dbReference type="Pfam" id="PF00169">
    <property type="entry name" value="PH"/>
    <property type="match status" value="1"/>
</dbReference>
<sequence>MMNRMSNLFNKGIFKETPVSLTVQELSSMRRVAAGYLTFTKSATTAGKTRYFILTETMLYMFKTHNKKEKMVDCITISQFCALTLINQAKYTFQISDSNSAWVLVCQSKNDFDTWYREIQNTISVDKFSNSKLPPIPKVEVVEEKALPVVPAVSTISDEKMYDVDIDTLARIISSLTMTCEPRSTDFLEQSSETEDEQSYPAPIESALAIISLLQKQEMKRKSTIAQ</sequence>
<dbReference type="EMBL" id="JADGKB010000163">
    <property type="protein sequence ID" value="KAJ3251877.1"/>
    <property type="molecule type" value="Genomic_DNA"/>
</dbReference>
<feature type="domain" description="PH" evidence="1">
    <location>
        <begin position="30"/>
        <end position="124"/>
    </location>
</feature>
<keyword evidence="3" id="KW-1185">Reference proteome</keyword>
<dbReference type="InterPro" id="IPR001849">
    <property type="entry name" value="PH_domain"/>
</dbReference>
<comment type="caution">
    <text evidence="2">The sequence shown here is derived from an EMBL/GenBank/DDBJ whole genome shotgun (WGS) entry which is preliminary data.</text>
</comment>
<dbReference type="InterPro" id="IPR011993">
    <property type="entry name" value="PH-like_dom_sf"/>
</dbReference>
<dbReference type="SMART" id="SM00233">
    <property type="entry name" value="PH"/>
    <property type="match status" value="1"/>
</dbReference>
<proteinExistence type="predicted"/>
<evidence type="ECO:0000259" key="1">
    <source>
        <dbReference type="PROSITE" id="PS50003"/>
    </source>
</evidence>
<dbReference type="AlphaFoldDB" id="A0AAD5UDN2"/>
<evidence type="ECO:0000313" key="3">
    <source>
        <dbReference type="Proteomes" id="UP001210925"/>
    </source>
</evidence>
<dbReference type="SUPFAM" id="SSF50729">
    <property type="entry name" value="PH domain-like"/>
    <property type="match status" value="1"/>
</dbReference>